<keyword evidence="8 9" id="KW-0804">Transcription</keyword>
<dbReference type="EMBL" id="VUNS01000002">
    <property type="protein sequence ID" value="MST95938.1"/>
    <property type="molecule type" value="Genomic_DNA"/>
</dbReference>
<protein>
    <recommendedName>
        <fullName evidence="9 10">Transcription termination factor Rho</fullName>
        <ecNumber evidence="9 10">3.6.4.-</ecNumber>
    </recommendedName>
    <alternativeName>
        <fullName evidence="9">ATP-dependent helicase Rho</fullName>
    </alternativeName>
</protein>
<keyword evidence="4 9" id="KW-0347">Helicase</keyword>
<evidence type="ECO:0000256" key="12">
    <source>
        <dbReference type="SAM" id="MobiDB-lite"/>
    </source>
</evidence>
<dbReference type="GO" id="GO:0004386">
    <property type="term" value="F:helicase activity"/>
    <property type="evidence" value="ECO:0007669"/>
    <property type="project" value="UniProtKB-UniRule"/>
</dbReference>
<dbReference type="InterPro" id="IPR000194">
    <property type="entry name" value="ATPase_F1/V1/A1_a/bsu_nucl-bd"/>
</dbReference>
<name>A0A844G013_9BACT</name>
<dbReference type="EC" id="3.6.4.-" evidence="9 10"/>
<dbReference type="CDD" id="cd04459">
    <property type="entry name" value="Rho_CSD"/>
    <property type="match status" value="1"/>
</dbReference>
<gene>
    <name evidence="9 14" type="primary">rho</name>
    <name evidence="14" type="ORF">FYJ85_02625</name>
</gene>
<dbReference type="GO" id="GO:0008186">
    <property type="term" value="F:ATP-dependent activity, acting on RNA"/>
    <property type="evidence" value="ECO:0007669"/>
    <property type="project" value="UniProtKB-UniRule"/>
</dbReference>
<dbReference type="InterPro" id="IPR003593">
    <property type="entry name" value="AAA+_ATPase"/>
</dbReference>
<feature type="compositionally biased region" description="Basic residues" evidence="12">
    <location>
        <begin position="46"/>
        <end position="57"/>
    </location>
</feature>
<comment type="caution">
    <text evidence="14">The sequence shown here is derived from an EMBL/GenBank/DDBJ whole genome shotgun (WGS) entry which is preliminary data.</text>
</comment>
<feature type="binding site" evidence="9">
    <location>
        <begin position="358"/>
        <end position="363"/>
    </location>
    <ligand>
        <name>ATP</name>
        <dbReference type="ChEBI" id="CHEBI:30616"/>
    </ligand>
</feature>
<comment type="similarity">
    <text evidence="9 11">Belongs to the Rho family.</text>
</comment>
<dbReference type="Pfam" id="PF00006">
    <property type="entry name" value="ATP-synt_ab"/>
    <property type="match status" value="1"/>
</dbReference>
<evidence type="ECO:0000313" key="15">
    <source>
        <dbReference type="Proteomes" id="UP000435649"/>
    </source>
</evidence>
<dbReference type="GO" id="GO:0005524">
    <property type="term" value="F:ATP binding"/>
    <property type="evidence" value="ECO:0007669"/>
    <property type="project" value="UniProtKB-UniRule"/>
</dbReference>
<comment type="function">
    <text evidence="9">Facilitates transcription termination by a mechanism that involves Rho binding to the nascent RNA, activation of Rho's RNA-dependent ATPase activity, and release of the mRNA from the DNA template.</text>
</comment>
<dbReference type="SMART" id="SM00959">
    <property type="entry name" value="Rho_N"/>
    <property type="match status" value="1"/>
</dbReference>
<feature type="region of interest" description="Disordered" evidence="12">
    <location>
        <begin position="1"/>
        <end position="172"/>
    </location>
</feature>
<evidence type="ECO:0000313" key="14">
    <source>
        <dbReference type="EMBL" id="MST95938.1"/>
    </source>
</evidence>
<feature type="binding site" evidence="9">
    <location>
        <position position="389"/>
    </location>
    <ligand>
        <name>ATP</name>
        <dbReference type="ChEBI" id="CHEBI:30616"/>
    </ligand>
</feature>
<dbReference type="InterPro" id="IPR041703">
    <property type="entry name" value="Rho_factor_ATP-bd"/>
</dbReference>
<feature type="domain" description="Rho RNA-BD" evidence="13">
    <location>
        <begin position="228"/>
        <end position="303"/>
    </location>
</feature>
<evidence type="ECO:0000256" key="4">
    <source>
        <dbReference type="ARBA" id="ARBA00022806"/>
    </source>
</evidence>
<evidence type="ECO:0000256" key="2">
    <source>
        <dbReference type="ARBA" id="ARBA00022741"/>
    </source>
</evidence>
<accession>A0A844G013</accession>
<dbReference type="NCBIfam" id="TIGR00767">
    <property type="entry name" value="rho"/>
    <property type="match status" value="1"/>
</dbReference>
<dbReference type="NCBIfam" id="NF006886">
    <property type="entry name" value="PRK09376.1"/>
    <property type="match status" value="1"/>
</dbReference>
<evidence type="ECO:0000256" key="8">
    <source>
        <dbReference type="ARBA" id="ARBA00023163"/>
    </source>
</evidence>
<dbReference type="SUPFAM" id="SSF52540">
    <property type="entry name" value="P-loop containing nucleoside triphosphate hydrolases"/>
    <property type="match status" value="1"/>
</dbReference>
<dbReference type="CDD" id="cd01128">
    <property type="entry name" value="rho_factor_C"/>
    <property type="match status" value="1"/>
</dbReference>
<evidence type="ECO:0000256" key="11">
    <source>
        <dbReference type="PROSITE-ProRule" id="PRU01203"/>
    </source>
</evidence>
<evidence type="ECO:0000256" key="9">
    <source>
        <dbReference type="HAMAP-Rule" id="MF_01884"/>
    </source>
</evidence>
<evidence type="ECO:0000256" key="3">
    <source>
        <dbReference type="ARBA" id="ARBA00022801"/>
    </source>
</evidence>
<dbReference type="GO" id="GO:0016787">
    <property type="term" value="F:hydrolase activity"/>
    <property type="evidence" value="ECO:0007669"/>
    <property type="project" value="UniProtKB-KW"/>
</dbReference>
<dbReference type="InterPro" id="IPR011113">
    <property type="entry name" value="Rho_RNA-bd"/>
</dbReference>
<dbReference type="SMART" id="SM00382">
    <property type="entry name" value="AAA"/>
    <property type="match status" value="1"/>
</dbReference>
<evidence type="ECO:0000256" key="1">
    <source>
        <dbReference type="ARBA" id="ARBA00022472"/>
    </source>
</evidence>
<dbReference type="SMART" id="SM00357">
    <property type="entry name" value="CSP"/>
    <property type="match status" value="1"/>
</dbReference>
<dbReference type="InterPro" id="IPR004665">
    <property type="entry name" value="Term_rho"/>
</dbReference>
<keyword evidence="3 9" id="KW-0378">Hydrolase</keyword>
<comment type="caution">
    <text evidence="9">Lacks conserved residue(s) required for the propagation of feature annotation.</text>
</comment>
<evidence type="ECO:0000256" key="7">
    <source>
        <dbReference type="ARBA" id="ARBA00023015"/>
    </source>
</evidence>
<dbReference type="PANTHER" id="PTHR46425">
    <property type="entry name" value="TRANSCRIPTION TERMINATION FACTOR RHO"/>
    <property type="match status" value="1"/>
</dbReference>
<dbReference type="PANTHER" id="PTHR46425:SF1">
    <property type="entry name" value="TRANSCRIPTION TERMINATION FACTOR RHO"/>
    <property type="match status" value="1"/>
</dbReference>
<feature type="compositionally biased region" description="Basic and acidic residues" evidence="12">
    <location>
        <begin position="133"/>
        <end position="155"/>
    </location>
</feature>
<dbReference type="SUPFAM" id="SSF50249">
    <property type="entry name" value="Nucleic acid-binding proteins"/>
    <property type="match status" value="1"/>
</dbReference>
<dbReference type="GO" id="GO:0003723">
    <property type="term" value="F:RNA binding"/>
    <property type="evidence" value="ECO:0007669"/>
    <property type="project" value="UniProtKB-UniRule"/>
</dbReference>
<keyword evidence="2 9" id="KW-0547">Nucleotide-binding</keyword>
<dbReference type="GO" id="GO:0005829">
    <property type="term" value="C:cytosol"/>
    <property type="evidence" value="ECO:0007669"/>
    <property type="project" value="UniProtKB-ARBA"/>
</dbReference>
<organism evidence="14 15">
    <name type="scientific">Victivallis lenta</name>
    <dbReference type="NCBI Taxonomy" id="2606640"/>
    <lineage>
        <taxon>Bacteria</taxon>
        <taxon>Pseudomonadati</taxon>
        <taxon>Lentisphaerota</taxon>
        <taxon>Lentisphaeria</taxon>
        <taxon>Victivallales</taxon>
        <taxon>Victivallaceae</taxon>
        <taxon>Victivallis</taxon>
    </lineage>
</organism>
<dbReference type="InterPro" id="IPR027417">
    <property type="entry name" value="P-loop_NTPase"/>
</dbReference>
<keyword evidence="5 9" id="KW-0067">ATP-binding</keyword>
<evidence type="ECO:0000256" key="10">
    <source>
        <dbReference type="NCBIfam" id="TIGR00767"/>
    </source>
</evidence>
<dbReference type="Pfam" id="PF07497">
    <property type="entry name" value="Rho_RNA_bind"/>
    <property type="match status" value="1"/>
</dbReference>
<keyword evidence="6 9" id="KW-0694">RNA-binding</keyword>
<evidence type="ECO:0000259" key="13">
    <source>
        <dbReference type="PROSITE" id="PS51856"/>
    </source>
</evidence>
<dbReference type="Gene3D" id="3.40.50.300">
    <property type="entry name" value="P-loop containing nucleotide triphosphate hydrolases"/>
    <property type="match status" value="1"/>
</dbReference>
<sequence length="598" mass="66461">MNDDSGESRAPAPKKRGRRPGSTNKPKAETAPGAEAAAPGEDGKTRRPAPRPRKPRTQPKEAPADGAAEELPNMAESSAEDVMRELLIEELSDSAAAENANENCRREGVPAGDAGREPAEKGERAEQPSAQEPRPERPERSDRQDRDRQDRDHRRGNGNYNGNGNNRRERDVQRDHVVSSLNISELQEKSMQELAVMGAELGIEGIGALDKSTLVCEILRANAEKCGQMYGSGYLEVLPDGFGFLRSASYCYLPCSEDIYLSPSQIKRFALKTGDYVAGQIRTPREKERFFAMLKVETINNDSPERKKEIIPFNSLTPYFPTQRLVLERDPADFSTRIVDLVTPIGKGQRGLIVAPPRTGKTVLLQKIANSIRANNPEVKLIILLIDERPEEVTDMKRSVDAEVVSSTFDEPPERHVQVAEMVIEKAKRLVEYKHDVVILLDSITRLARAYNTLQPHSGKILTGGVDATALHKPKKIFGAARNIENHGSLTIIATALIETGSRMDDVIFEEFKGTGNMELHLDRNVSDRRIYPAINVEKSGTRKEELLLHPDELSKVWMLRKAINGVPAAEAMELLLGRLKKVKSNIEFLLTLQPNNN</sequence>
<feature type="binding site" evidence="9">
    <location>
        <begin position="346"/>
        <end position="351"/>
    </location>
    <ligand>
        <name>ATP</name>
        <dbReference type="ChEBI" id="CHEBI:30616"/>
    </ligand>
</feature>
<keyword evidence="1 9" id="KW-0806">Transcription termination</keyword>
<feature type="compositionally biased region" description="Basic and acidic residues" evidence="12">
    <location>
        <begin position="103"/>
        <end position="126"/>
    </location>
</feature>
<dbReference type="Gene3D" id="2.40.50.140">
    <property type="entry name" value="Nucleic acid-binding proteins"/>
    <property type="match status" value="1"/>
</dbReference>
<dbReference type="InterPro" id="IPR011129">
    <property type="entry name" value="CSD"/>
</dbReference>
<dbReference type="PROSITE" id="PS51856">
    <property type="entry name" value="RHO_RNA_BD"/>
    <property type="match status" value="1"/>
</dbReference>
<dbReference type="Pfam" id="PF07498">
    <property type="entry name" value="Rho_N"/>
    <property type="match status" value="1"/>
</dbReference>
<dbReference type="SUPFAM" id="SSF68912">
    <property type="entry name" value="Rho N-terminal domain-like"/>
    <property type="match status" value="1"/>
</dbReference>
<dbReference type="Proteomes" id="UP000435649">
    <property type="component" value="Unassembled WGS sequence"/>
</dbReference>
<dbReference type="InterPro" id="IPR036269">
    <property type="entry name" value="Rho_N_sf"/>
</dbReference>
<proteinExistence type="inferred from homology"/>
<dbReference type="HAMAP" id="MF_01884">
    <property type="entry name" value="Rho"/>
    <property type="match status" value="1"/>
</dbReference>
<dbReference type="InterPro" id="IPR012340">
    <property type="entry name" value="NA-bd_OB-fold"/>
</dbReference>
<comment type="subunit">
    <text evidence="9">Homohexamer. The homohexamer assembles into an open ring structure.</text>
</comment>
<reference evidence="14 15" key="1">
    <citation type="submission" date="2019-08" db="EMBL/GenBank/DDBJ databases">
        <title>In-depth cultivation of the pig gut microbiome towards novel bacterial diversity and tailored functional studies.</title>
        <authorList>
            <person name="Wylensek D."/>
            <person name="Hitch T.C.A."/>
            <person name="Clavel T."/>
        </authorList>
    </citation>
    <scope>NUCLEOTIDE SEQUENCE [LARGE SCALE GENOMIC DNA]</scope>
    <source>
        <strain evidence="14 15">BBE-744-WT-12</strain>
    </source>
</reference>
<keyword evidence="7 9" id="KW-0805">Transcription regulation</keyword>
<evidence type="ECO:0000256" key="6">
    <source>
        <dbReference type="ARBA" id="ARBA00022884"/>
    </source>
</evidence>
<dbReference type="GO" id="GO:0006353">
    <property type="term" value="P:DNA-templated transcription termination"/>
    <property type="evidence" value="ECO:0007669"/>
    <property type="project" value="UniProtKB-UniRule"/>
</dbReference>
<keyword evidence="15" id="KW-1185">Reference proteome</keyword>
<evidence type="ECO:0000256" key="5">
    <source>
        <dbReference type="ARBA" id="ARBA00022840"/>
    </source>
</evidence>
<feature type="compositionally biased region" description="Low complexity" evidence="12">
    <location>
        <begin position="29"/>
        <end position="40"/>
    </location>
</feature>
<dbReference type="InterPro" id="IPR011112">
    <property type="entry name" value="Rho-like_N"/>
</dbReference>
<dbReference type="AlphaFoldDB" id="A0A844G013"/>